<comment type="caution">
    <text evidence="9">The sequence shown here is derived from an EMBL/GenBank/DDBJ whole genome shotgun (WGS) entry which is preliminary data.</text>
</comment>
<protein>
    <recommendedName>
        <fullName evidence="8">YetF C-terminal domain-containing protein</fullName>
    </recommendedName>
</protein>
<feature type="transmembrane region" description="Helical" evidence="7">
    <location>
        <begin position="68"/>
        <end position="86"/>
    </location>
</feature>
<evidence type="ECO:0000256" key="6">
    <source>
        <dbReference type="ARBA" id="ARBA00023136"/>
    </source>
</evidence>
<feature type="domain" description="YetF C-terminal" evidence="8">
    <location>
        <begin position="92"/>
        <end position="161"/>
    </location>
</feature>
<dbReference type="PANTHER" id="PTHR34582:SF6">
    <property type="entry name" value="UPF0702 TRANSMEMBRANE PROTEIN YCAP"/>
    <property type="match status" value="1"/>
</dbReference>
<evidence type="ECO:0000256" key="1">
    <source>
        <dbReference type="ARBA" id="ARBA00004651"/>
    </source>
</evidence>
<dbReference type="PANTHER" id="PTHR34582">
    <property type="entry name" value="UPF0702 TRANSMEMBRANE PROTEIN YCAP"/>
    <property type="match status" value="1"/>
</dbReference>
<reference evidence="10" key="1">
    <citation type="journal article" date="2019" name="Int. J. Syst. Evol. Microbiol.">
        <title>The Global Catalogue of Microorganisms (GCM) 10K type strain sequencing project: providing services to taxonomists for standard genome sequencing and annotation.</title>
        <authorList>
            <consortium name="The Broad Institute Genomics Platform"/>
            <consortium name="The Broad Institute Genome Sequencing Center for Infectious Disease"/>
            <person name="Wu L."/>
            <person name="Ma J."/>
        </authorList>
    </citation>
    <scope>NUCLEOTIDE SEQUENCE [LARGE SCALE GENOMIC DNA]</scope>
    <source>
        <strain evidence="10">JCM 17555</strain>
    </source>
</reference>
<dbReference type="InterPro" id="IPR007353">
    <property type="entry name" value="DUF421"/>
</dbReference>
<keyword evidence="5 7" id="KW-1133">Transmembrane helix</keyword>
<evidence type="ECO:0000313" key="10">
    <source>
        <dbReference type="Proteomes" id="UP001501337"/>
    </source>
</evidence>
<keyword evidence="4 7" id="KW-0812">Transmembrane</keyword>
<evidence type="ECO:0000256" key="3">
    <source>
        <dbReference type="ARBA" id="ARBA00022475"/>
    </source>
</evidence>
<dbReference type="Proteomes" id="UP001501337">
    <property type="component" value="Unassembled WGS sequence"/>
</dbReference>
<evidence type="ECO:0000256" key="2">
    <source>
        <dbReference type="ARBA" id="ARBA00006448"/>
    </source>
</evidence>
<dbReference type="EMBL" id="BAABBO010000007">
    <property type="protein sequence ID" value="GAA3958226.1"/>
    <property type="molecule type" value="Genomic_DNA"/>
</dbReference>
<evidence type="ECO:0000313" key="9">
    <source>
        <dbReference type="EMBL" id="GAA3958226.1"/>
    </source>
</evidence>
<keyword evidence="6 7" id="KW-0472">Membrane</keyword>
<evidence type="ECO:0000256" key="5">
    <source>
        <dbReference type="ARBA" id="ARBA00022989"/>
    </source>
</evidence>
<sequence>MSDAAFFYNGVEPIIRIVVVGSLAYVSLIVLLRVSAKRTLAQLNTFDFIITVAIGASFGRILTARQVVLTEAITTFALLIFLQYAITMLQRRSTRFSNYVTAPPSLLFYQGRFLEDEMNKQRLTETELHAVALREGVGSLDLVEAIILEAHGVFAVVRKDSAGTGSLIEELRTSGKPPGQK</sequence>
<dbReference type="RefSeq" id="WP_344805055.1">
    <property type="nucleotide sequence ID" value="NZ_BAABBO010000007.1"/>
</dbReference>
<feature type="transmembrane region" description="Helical" evidence="7">
    <location>
        <begin position="14"/>
        <end position="32"/>
    </location>
</feature>
<keyword evidence="3" id="KW-1003">Cell membrane</keyword>
<proteinExistence type="inferred from homology"/>
<feature type="transmembrane region" description="Helical" evidence="7">
    <location>
        <begin position="44"/>
        <end position="62"/>
    </location>
</feature>
<evidence type="ECO:0000256" key="4">
    <source>
        <dbReference type="ARBA" id="ARBA00022692"/>
    </source>
</evidence>
<comment type="similarity">
    <text evidence="2">Belongs to the UPF0702 family.</text>
</comment>
<dbReference type="InterPro" id="IPR023090">
    <property type="entry name" value="UPF0702_alpha/beta_dom_sf"/>
</dbReference>
<comment type="subcellular location">
    <subcellularLocation>
        <location evidence="1">Cell membrane</location>
        <topology evidence="1">Multi-pass membrane protein</topology>
    </subcellularLocation>
</comment>
<dbReference type="Gene3D" id="3.30.240.20">
    <property type="entry name" value="bsu07140 like domains"/>
    <property type="match status" value="1"/>
</dbReference>
<dbReference type="Pfam" id="PF04239">
    <property type="entry name" value="DUF421"/>
    <property type="match status" value="1"/>
</dbReference>
<evidence type="ECO:0000259" key="8">
    <source>
        <dbReference type="Pfam" id="PF04239"/>
    </source>
</evidence>
<accession>A0ABP7P2P3</accession>
<evidence type="ECO:0000256" key="7">
    <source>
        <dbReference type="SAM" id="Phobius"/>
    </source>
</evidence>
<keyword evidence="10" id="KW-1185">Reference proteome</keyword>
<gene>
    <name evidence="9" type="ORF">GCM10022278_15850</name>
</gene>
<name>A0ABP7P2P3_9GAMM</name>
<organism evidence="9 10">
    <name type="scientific">Allohahella marinimesophila</name>
    <dbReference type="NCBI Taxonomy" id="1054972"/>
    <lineage>
        <taxon>Bacteria</taxon>
        <taxon>Pseudomonadati</taxon>
        <taxon>Pseudomonadota</taxon>
        <taxon>Gammaproteobacteria</taxon>
        <taxon>Oceanospirillales</taxon>
        <taxon>Hahellaceae</taxon>
        <taxon>Allohahella</taxon>
    </lineage>
</organism>